<dbReference type="InterPro" id="IPR009071">
    <property type="entry name" value="HMG_box_dom"/>
</dbReference>
<dbReference type="SUPFAM" id="SSF47095">
    <property type="entry name" value="HMG-box"/>
    <property type="match status" value="1"/>
</dbReference>
<dbReference type="OrthoDB" id="6247875at2759"/>
<feature type="domain" description="HMG box" evidence="3">
    <location>
        <begin position="51"/>
        <end position="118"/>
    </location>
</feature>
<evidence type="ECO:0000313" key="4">
    <source>
        <dbReference type="EMBL" id="CAG8528403.1"/>
    </source>
</evidence>
<comment type="caution">
    <text evidence="4">The sequence shown here is derived from an EMBL/GenBank/DDBJ whole genome shotgun (WGS) entry which is preliminary data.</text>
</comment>
<evidence type="ECO:0000256" key="1">
    <source>
        <dbReference type="PROSITE-ProRule" id="PRU00267"/>
    </source>
</evidence>
<dbReference type="EMBL" id="CAJVPJ010000472">
    <property type="protein sequence ID" value="CAG8528403.1"/>
    <property type="molecule type" value="Genomic_DNA"/>
</dbReference>
<accession>A0A9N9ADJ0</accession>
<keyword evidence="1" id="KW-0238">DNA-binding</keyword>
<evidence type="ECO:0000256" key="2">
    <source>
        <dbReference type="SAM" id="MobiDB-lite"/>
    </source>
</evidence>
<dbReference type="GO" id="GO:0003677">
    <property type="term" value="F:DNA binding"/>
    <property type="evidence" value="ECO:0007669"/>
    <property type="project" value="UniProtKB-UniRule"/>
</dbReference>
<dbReference type="InterPro" id="IPR036910">
    <property type="entry name" value="HMG_box_dom_sf"/>
</dbReference>
<sequence>MSTSSKTLHYSTDLTLIERSLLSNPPYTLTIPPDSLTDPKRGQSSNKNLKPPRPSNPWILFRTNFTSMLRTQYPYSIQDISRMASKDWKSQPILVKQYFNALAKVALLRHKETYSGYIYRPRPKQSKKKNNWVFKEVDRNRFGIDKNNRTEKQRNNSSQIDKQFHGFDSYDQQSEYEQHQNPIEYFSSNYVEQIKQENFRLSECKPVDYDQPIEYRQLPISDDHAQLIESDQLNGYMHVEASALSSKFFQLNEDNHVVGYSQICEETPSNGYYELVSYDNIYSDSNNGFTNSDATNIDDMSSSGYSLYGNIDTSAVYFGEQFFKESNTDWLKTPLFYYTNEQLVDFLPIPNE</sequence>
<evidence type="ECO:0000259" key="3">
    <source>
        <dbReference type="PROSITE" id="PS50118"/>
    </source>
</evidence>
<dbReference type="GO" id="GO:0005634">
    <property type="term" value="C:nucleus"/>
    <property type="evidence" value="ECO:0007669"/>
    <property type="project" value="UniProtKB-UniRule"/>
</dbReference>
<feature type="region of interest" description="Disordered" evidence="2">
    <location>
        <begin position="28"/>
        <end position="55"/>
    </location>
</feature>
<dbReference type="Pfam" id="PF00505">
    <property type="entry name" value="HMG_box"/>
    <property type="match status" value="1"/>
</dbReference>
<name>A0A9N9ADJ0_9GLOM</name>
<keyword evidence="5" id="KW-1185">Reference proteome</keyword>
<reference evidence="4" key="1">
    <citation type="submission" date="2021-06" db="EMBL/GenBank/DDBJ databases">
        <authorList>
            <person name="Kallberg Y."/>
            <person name="Tangrot J."/>
            <person name="Rosling A."/>
        </authorList>
    </citation>
    <scope>NUCLEOTIDE SEQUENCE</scope>
    <source>
        <strain evidence="4">IA702</strain>
    </source>
</reference>
<dbReference type="Gene3D" id="1.10.30.10">
    <property type="entry name" value="High mobility group box domain"/>
    <property type="match status" value="1"/>
</dbReference>
<evidence type="ECO:0000313" key="5">
    <source>
        <dbReference type="Proteomes" id="UP000789572"/>
    </source>
</evidence>
<organism evidence="4 5">
    <name type="scientific">Paraglomus occultum</name>
    <dbReference type="NCBI Taxonomy" id="144539"/>
    <lineage>
        <taxon>Eukaryota</taxon>
        <taxon>Fungi</taxon>
        <taxon>Fungi incertae sedis</taxon>
        <taxon>Mucoromycota</taxon>
        <taxon>Glomeromycotina</taxon>
        <taxon>Glomeromycetes</taxon>
        <taxon>Paraglomerales</taxon>
        <taxon>Paraglomeraceae</taxon>
        <taxon>Paraglomus</taxon>
    </lineage>
</organism>
<feature type="DNA-binding region" description="HMG box" evidence="1">
    <location>
        <begin position="51"/>
        <end position="118"/>
    </location>
</feature>
<dbReference type="CDD" id="cd01389">
    <property type="entry name" value="HMG-box_ROX1-like"/>
    <property type="match status" value="1"/>
</dbReference>
<gene>
    <name evidence="4" type="ORF">POCULU_LOCUS3933</name>
</gene>
<proteinExistence type="predicted"/>
<keyword evidence="1" id="KW-0539">Nucleus</keyword>
<dbReference type="AlphaFoldDB" id="A0A9N9ADJ0"/>
<protein>
    <submittedName>
        <fullName evidence="4">6563_t:CDS:1</fullName>
    </submittedName>
</protein>
<dbReference type="Proteomes" id="UP000789572">
    <property type="component" value="Unassembled WGS sequence"/>
</dbReference>
<dbReference type="PROSITE" id="PS50118">
    <property type="entry name" value="HMG_BOX_2"/>
    <property type="match status" value="1"/>
</dbReference>
<dbReference type="SMART" id="SM00398">
    <property type="entry name" value="HMG"/>
    <property type="match status" value="1"/>
</dbReference>